<evidence type="ECO:0000256" key="3">
    <source>
        <dbReference type="ARBA" id="ARBA00010663"/>
    </source>
</evidence>
<keyword evidence="8" id="KW-0297">G-protein coupled receptor</keyword>
<dbReference type="Proteomes" id="UP000551758">
    <property type="component" value="Unassembled WGS sequence"/>
</dbReference>
<evidence type="ECO:0000256" key="7">
    <source>
        <dbReference type="ARBA" id="ARBA00022989"/>
    </source>
</evidence>
<comment type="caution">
    <text evidence="14">The sequence shown here is derived from an EMBL/GenBank/DDBJ whole genome shotgun (WGS) entry which is preliminary data.</text>
</comment>
<dbReference type="FunFam" id="1.20.1070.10:FF:000033">
    <property type="entry name" value="Vomeronasal type-1 receptor"/>
    <property type="match status" value="1"/>
</dbReference>
<feature type="transmembrane region" description="Helical" evidence="13">
    <location>
        <begin position="45"/>
        <end position="63"/>
    </location>
</feature>
<feature type="transmembrane region" description="Helical" evidence="13">
    <location>
        <begin position="94"/>
        <end position="112"/>
    </location>
</feature>
<evidence type="ECO:0000256" key="12">
    <source>
        <dbReference type="ARBA" id="ARBA00023224"/>
    </source>
</evidence>
<evidence type="ECO:0000256" key="10">
    <source>
        <dbReference type="ARBA" id="ARBA00023170"/>
    </source>
</evidence>
<feature type="transmembrane region" description="Helical" evidence="13">
    <location>
        <begin position="6"/>
        <end position="33"/>
    </location>
</feature>
<keyword evidence="6 13" id="KW-0812">Transmembrane</keyword>
<feature type="transmembrane region" description="Helical" evidence="13">
    <location>
        <begin position="133"/>
        <end position="150"/>
    </location>
</feature>
<gene>
    <name evidence="14" type="ORF">HPG69_007582</name>
</gene>
<dbReference type="InterPro" id="IPR004072">
    <property type="entry name" value="Vmron_rcpt_1"/>
</dbReference>
<dbReference type="GO" id="GO:0005886">
    <property type="term" value="C:plasma membrane"/>
    <property type="evidence" value="ECO:0007669"/>
    <property type="project" value="UniProtKB-SubCell"/>
</dbReference>
<comment type="subcellular location">
    <subcellularLocation>
        <location evidence="2">Cell membrane</location>
        <topology evidence="2">Multi-pass membrane protein</topology>
    </subcellularLocation>
</comment>
<evidence type="ECO:0000313" key="15">
    <source>
        <dbReference type="Proteomes" id="UP000551758"/>
    </source>
</evidence>
<organism evidence="14 15">
    <name type="scientific">Diceros bicornis minor</name>
    <name type="common">South-central black rhinoceros</name>
    <dbReference type="NCBI Taxonomy" id="77932"/>
    <lineage>
        <taxon>Eukaryota</taxon>
        <taxon>Metazoa</taxon>
        <taxon>Chordata</taxon>
        <taxon>Craniata</taxon>
        <taxon>Vertebrata</taxon>
        <taxon>Euteleostomi</taxon>
        <taxon>Mammalia</taxon>
        <taxon>Eutheria</taxon>
        <taxon>Laurasiatheria</taxon>
        <taxon>Perissodactyla</taxon>
        <taxon>Rhinocerotidae</taxon>
        <taxon>Diceros</taxon>
    </lineage>
</organism>
<dbReference type="SUPFAM" id="SSF81321">
    <property type="entry name" value="Family A G protein-coupled receptor-like"/>
    <property type="match status" value="1"/>
</dbReference>
<keyword evidence="7 13" id="KW-1133">Transmembrane helix</keyword>
<evidence type="ECO:0000256" key="4">
    <source>
        <dbReference type="ARBA" id="ARBA00022475"/>
    </source>
</evidence>
<evidence type="ECO:0000256" key="1">
    <source>
        <dbReference type="ARBA" id="ARBA00003878"/>
    </source>
</evidence>
<feature type="transmembrane region" description="Helical" evidence="13">
    <location>
        <begin position="214"/>
        <end position="232"/>
    </location>
</feature>
<evidence type="ECO:0000256" key="9">
    <source>
        <dbReference type="ARBA" id="ARBA00023136"/>
    </source>
</evidence>
<evidence type="ECO:0000256" key="8">
    <source>
        <dbReference type="ARBA" id="ARBA00023040"/>
    </source>
</evidence>
<proteinExistence type="inferred from homology"/>
<accession>A0A7J7EG33</accession>
<dbReference type="GO" id="GO:0016503">
    <property type="term" value="F:pheromone receptor activity"/>
    <property type="evidence" value="ECO:0007669"/>
    <property type="project" value="InterPro"/>
</dbReference>
<evidence type="ECO:0000256" key="6">
    <source>
        <dbReference type="ARBA" id="ARBA00022692"/>
    </source>
</evidence>
<keyword evidence="15" id="KW-1185">Reference proteome</keyword>
<keyword evidence="9 13" id="KW-0472">Membrane</keyword>
<protein>
    <recommendedName>
        <fullName evidence="16">Vomeronasal type-1 receptor</fullName>
    </recommendedName>
</protein>
<keyword evidence="10" id="KW-0675">Receptor</keyword>
<dbReference type="GO" id="GO:0019236">
    <property type="term" value="P:response to pheromone"/>
    <property type="evidence" value="ECO:0007669"/>
    <property type="project" value="UniProtKB-KW"/>
</dbReference>
<reference evidence="14 15" key="1">
    <citation type="journal article" date="2020" name="Mol. Biol. Evol.">
        <title>Interspecific Gene Flow and the Evolution of Specialization in Black and White Rhinoceros.</title>
        <authorList>
            <person name="Moodley Y."/>
            <person name="Westbury M.V."/>
            <person name="Russo I.M."/>
            <person name="Gopalakrishnan S."/>
            <person name="Rakotoarivelo A."/>
            <person name="Olsen R.A."/>
            <person name="Prost S."/>
            <person name="Tunstall T."/>
            <person name="Ryder O.A."/>
            <person name="Dalen L."/>
            <person name="Bruford M.W."/>
        </authorList>
    </citation>
    <scope>NUCLEOTIDE SEQUENCE [LARGE SCALE GENOMIC DNA]</scope>
    <source>
        <strain evidence="14">SBR-YM</strain>
        <tissue evidence="14">Skin</tissue>
    </source>
</reference>
<dbReference type="EMBL" id="JACDTQ010003275">
    <property type="protein sequence ID" value="KAF5914386.1"/>
    <property type="molecule type" value="Genomic_DNA"/>
</dbReference>
<evidence type="ECO:0000256" key="2">
    <source>
        <dbReference type="ARBA" id="ARBA00004651"/>
    </source>
</evidence>
<sequence>MASGDVATGMIILLQMTVGILGNFCLLHHYLFLYYTGCRWRNTDLIFKHLVVANILVILSKGVPQTLAVLGLKDFLGDIGCKLVFYVHRVSRDVSIGTICLLSVFQVITISPRNSKWAELKVKAPKYLGTSTIFCWVLNMMLNITVPVYITGKWSNKNTTKKHNYGYCYTLHYENITDSLHVALILLHDGFCLGLMIWSSGSMVFILHRHKEQTIVGILENFCLLYHHLFFYMTGYRLRSTDSILKHLTLANLLVILSKGFSQMMVSLGVNKDVSVGTTCYLSVFQAMTISSRNSRWEEHKVKPPKCIGISNIFRWTVKRSNTSITRKRDYGYCYFVTHGNITQSLHKQQVQYIHKNNLSARSLFETRAIQSIFIVLIVFHNSSVCLVNTSTLIAACFPSVGPSILMSHDSRLSGLCFAGKKNINSPKLIINL</sequence>
<keyword evidence="11" id="KW-0325">Glycoprotein</keyword>
<keyword evidence="12" id="KW-0807">Transducer</keyword>
<dbReference type="Pfam" id="PF03402">
    <property type="entry name" value="V1R"/>
    <property type="match status" value="1"/>
</dbReference>
<evidence type="ECO:0008006" key="16">
    <source>
        <dbReference type="Google" id="ProtNLM"/>
    </source>
</evidence>
<evidence type="ECO:0000313" key="14">
    <source>
        <dbReference type="EMBL" id="KAF5914386.1"/>
    </source>
</evidence>
<dbReference type="PANTHER" id="PTHR24062">
    <property type="entry name" value="VOMERONASAL TYPE-1 RECEPTOR"/>
    <property type="match status" value="1"/>
</dbReference>
<keyword evidence="5" id="KW-0589">Pheromone response</keyword>
<evidence type="ECO:0000256" key="11">
    <source>
        <dbReference type="ARBA" id="ARBA00023180"/>
    </source>
</evidence>
<evidence type="ECO:0000256" key="5">
    <source>
        <dbReference type="ARBA" id="ARBA00022507"/>
    </source>
</evidence>
<name>A0A7J7EG33_DICBM</name>
<feature type="transmembrane region" description="Helical" evidence="13">
    <location>
        <begin position="180"/>
        <end position="207"/>
    </location>
</feature>
<dbReference type="Gene3D" id="1.20.1070.10">
    <property type="entry name" value="Rhodopsin 7-helix transmembrane proteins"/>
    <property type="match status" value="1"/>
</dbReference>
<evidence type="ECO:0000256" key="13">
    <source>
        <dbReference type="SAM" id="Phobius"/>
    </source>
</evidence>
<comment type="similarity">
    <text evidence="3">Belongs to the G-protein coupled receptor 1 family.</text>
</comment>
<dbReference type="AlphaFoldDB" id="A0A7J7EG33"/>
<keyword evidence="4" id="KW-1003">Cell membrane</keyword>
<comment type="function">
    <text evidence="1">Putative pheromone receptor.</text>
</comment>